<feature type="compositionally biased region" description="Acidic residues" evidence="27">
    <location>
        <begin position="719"/>
        <end position="729"/>
    </location>
</feature>
<feature type="compositionally biased region" description="Acidic residues" evidence="27">
    <location>
        <begin position="1107"/>
        <end position="1116"/>
    </location>
</feature>
<dbReference type="EC" id="2.4.2.-" evidence="25"/>
<dbReference type="PANTHER" id="PTHR14150:SF12">
    <property type="entry name" value="U3 SMALL NUCLEOLAR RNA-ASSOCIATED PROTEIN 14 HOMOLOG A"/>
    <property type="match status" value="1"/>
</dbReference>
<evidence type="ECO:0000256" key="26">
    <source>
        <dbReference type="SAM" id="Coils"/>
    </source>
</evidence>
<feature type="region of interest" description="Disordered" evidence="27">
    <location>
        <begin position="658"/>
        <end position="729"/>
    </location>
</feature>
<dbReference type="GO" id="GO:0140806">
    <property type="term" value="F:NAD+-protein-aspartate ADP-ribosyltransferase activity"/>
    <property type="evidence" value="ECO:0007669"/>
    <property type="project" value="RHEA"/>
</dbReference>
<evidence type="ECO:0000256" key="14">
    <source>
        <dbReference type="ARBA" id="ARBA00022765"/>
    </source>
</evidence>
<comment type="function">
    <text evidence="22">Involved in the base excision repair (BER) pathway, by catalyzing the poly(ADP-ribosyl)ation of a limited number of acceptor proteins involved in chromatin architecture and in DNA metabolism. This modification follows DNA damages and appears as an obligatory step in a detection/signaling pathway leading to the reparation of DNA strand breaks.</text>
</comment>
<dbReference type="InterPro" id="IPR008893">
    <property type="entry name" value="WGR_domain"/>
</dbReference>
<dbReference type="GO" id="GO:0003950">
    <property type="term" value="F:NAD+ poly-ADP-ribosyltransferase activity"/>
    <property type="evidence" value="ECO:0007669"/>
    <property type="project" value="UniProtKB-UniRule"/>
</dbReference>
<keyword evidence="16" id="KW-0862">Zinc</keyword>
<reference evidence="33" key="1">
    <citation type="submission" date="2016-06" db="EMBL/GenBank/DDBJ databases">
        <title>Parallel loss of symbiosis genes in relatives of nitrogen-fixing non-legume Parasponia.</title>
        <authorList>
            <person name="Van Velzen R."/>
            <person name="Holmer R."/>
            <person name="Bu F."/>
            <person name="Rutten L."/>
            <person name="Van Zeijl A."/>
            <person name="Liu W."/>
            <person name="Santuari L."/>
            <person name="Cao Q."/>
            <person name="Sharma T."/>
            <person name="Shen D."/>
            <person name="Roswanjaya Y."/>
            <person name="Wardhani T."/>
            <person name="Kalhor M.S."/>
            <person name="Jansen J."/>
            <person name="Van den Hoogen J."/>
            <person name="Gungor B."/>
            <person name="Hartog M."/>
            <person name="Hontelez J."/>
            <person name="Verver J."/>
            <person name="Yang W.-C."/>
            <person name="Schijlen E."/>
            <person name="Repin R."/>
            <person name="Schilthuizen M."/>
            <person name="Schranz E."/>
            <person name="Heidstra R."/>
            <person name="Miyata K."/>
            <person name="Fedorova E."/>
            <person name="Kohlen W."/>
            <person name="Bisseling T."/>
            <person name="Smit S."/>
            <person name="Geurts R."/>
        </authorList>
    </citation>
    <scope>NUCLEOTIDE SEQUENCE [LARGE SCALE GENOMIC DNA]</scope>
    <source>
        <strain evidence="33">cv. RG33-2</strain>
    </source>
</reference>
<dbReference type="Pfam" id="PF17681">
    <property type="entry name" value="GCP_N_terminal"/>
    <property type="match status" value="1"/>
</dbReference>
<dbReference type="Pfam" id="PF00644">
    <property type="entry name" value="PARP"/>
    <property type="match status" value="1"/>
</dbReference>
<evidence type="ECO:0000256" key="1">
    <source>
        <dbReference type="ARBA" id="ARBA00000438"/>
    </source>
</evidence>
<dbReference type="Pfam" id="PF02037">
    <property type="entry name" value="SAP"/>
    <property type="match status" value="2"/>
</dbReference>
<dbReference type="GO" id="GO:0003677">
    <property type="term" value="F:DNA binding"/>
    <property type="evidence" value="ECO:0007669"/>
    <property type="project" value="UniProtKB-KW"/>
</dbReference>
<keyword evidence="26" id="KW-0175">Coiled coil</keyword>
<feature type="domain" description="PARP catalytic" evidence="29">
    <location>
        <begin position="413"/>
        <end position="642"/>
    </location>
</feature>
<dbReference type="GO" id="GO:0005874">
    <property type="term" value="C:microtubule"/>
    <property type="evidence" value="ECO:0007669"/>
    <property type="project" value="UniProtKB-KW"/>
</dbReference>
<feature type="region of interest" description="Disordered" evidence="27">
    <location>
        <begin position="1187"/>
        <end position="1258"/>
    </location>
</feature>
<dbReference type="Pfam" id="PF04130">
    <property type="entry name" value="GCP_C_terminal"/>
    <property type="match status" value="1"/>
</dbReference>
<dbReference type="GO" id="GO:0032040">
    <property type="term" value="C:small-subunit processome"/>
    <property type="evidence" value="ECO:0007669"/>
    <property type="project" value="InterPro"/>
</dbReference>
<evidence type="ECO:0000256" key="5">
    <source>
        <dbReference type="ARBA" id="ARBA00010337"/>
    </source>
</evidence>
<name>A0A2P5C2M9_TREOI</name>
<keyword evidence="11" id="KW-0493">Microtubule</keyword>
<feature type="compositionally biased region" description="Basic and acidic residues" evidence="27">
    <location>
        <begin position="662"/>
        <end position="672"/>
    </location>
</feature>
<evidence type="ECO:0000256" key="4">
    <source>
        <dbReference type="ARBA" id="ARBA00004604"/>
    </source>
</evidence>
<evidence type="ECO:0000256" key="18">
    <source>
        <dbReference type="ARBA" id="ARBA00023125"/>
    </source>
</evidence>
<dbReference type="PANTHER" id="PTHR14150">
    <property type="entry name" value="U3 SMALL NUCLEOLAR RNA-ASSOCIATED PROTEIN 14"/>
    <property type="match status" value="1"/>
</dbReference>
<protein>
    <recommendedName>
        <fullName evidence="25">Poly [ADP-ribose] polymerase</fullName>
        <shortName evidence="25">PARP</shortName>
        <ecNumber evidence="25">2.4.2.-</ecNumber>
    </recommendedName>
</protein>
<dbReference type="FunFam" id="1.20.120.1900:FF:000010">
    <property type="entry name" value="Gamma-tubulin complex component"/>
    <property type="match status" value="1"/>
</dbReference>
<evidence type="ECO:0000256" key="25">
    <source>
        <dbReference type="RuleBase" id="RU362114"/>
    </source>
</evidence>
<evidence type="ECO:0000256" key="13">
    <source>
        <dbReference type="ARBA" id="ARBA00022737"/>
    </source>
</evidence>
<evidence type="ECO:0000313" key="32">
    <source>
        <dbReference type="EMBL" id="PON55307.1"/>
    </source>
</evidence>
<dbReference type="InterPro" id="IPR006709">
    <property type="entry name" value="SSU_processome_Utp14"/>
</dbReference>
<evidence type="ECO:0000256" key="11">
    <source>
        <dbReference type="ARBA" id="ARBA00022701"/>
    </source>
</evidence>
<evidence type="ECO:0000256" key="23">
    <source>
        <dbReference type="ARBA" id="ARBA00033987"/>
    </source>
</evidence>
<dbReference type="SMART" id="SM00773">
    <property type="entry name" value="WGR"/>
    <property type="match status" value="1"/>
</dbReference>
<feature type="domain" description="WGR" evidence="31">
    <location>
        <begin position="160"/>
        <end position="257"/>
    </location>
</feature>
<dbReference type="Gene3D" id="1.20.120.1900">
    <property type="entry name" value="Gamma-tubulin complex, C-terminal domain"/>
    <property type="match status" value="1"/>
</dbReference>
<organism evidence="32 33">
    <name type="scientific">Trema orientale</name>
    <name type="common">Charcoal tree</name>
    <name type="synonym">Celtis orientalis</name>
    <dbReference type="NCBI Taxonomy" id="63057"/>
    <lineage>
        <taxon>Eukaryota</taxon>
        <taxon>Viridiplantae</taxon>
        <taxon>Streptophyta</taxon>
        <taxon>Embryophyta</taxon>
        <taxon>Tracheophyta</taxon>
        <taxon>Spermatophyta</taxon>
        <taxon>Magnoliopsida</taxon>
        <taxon>eudicotyledons</taxon>
        <taxon>Gunneridae</taxon>
        <taxon>Pentapetalae</taxon>
        <taxon>rosids</taxon>
        <taxon>fabids</taxon>
        <taxon>Rosales</taxon>
        <taxon>Cannabaceae</taxon>
        <taxon>Trema</taxon>
    </lineage>
</organism>
<dbReference type="Pfam" id="PF02877">
    <property type="entry name" value="PARP_reg"/>
    <property type="match status" value="1"/>
</dbReference>
<comment type="similarity">
    <text evidence="21">Belongs to the ARTD/PARP family.</text>
</comment>
<keyword evidence="17 25" id="KW-0520">NAD</keyword>
<feature type="region of interest" description="Disordered" evidence="27">
    <location>
        <begin position="1018"/>
        <end position="1040"/>
    </location>
</feature>
<comment type="catalytic activity">
    <reaction evidence="1">
        <text>L-aspartyl-[protein] + NAD(+) = 4-O-(ADP-D-ribosyl)-L-aspartyl-[protein] + nicotinamide</text>
        <dbReference type="Rhea" id="RHEA:54424"/>
        <dbReference type="Rhea" id="RHEA-COMP:9867"/>
        <dbReference type="Rhea" id="RHEA-COMP:13832"/>
        <dbReference type="ChEBI" id="CHEBI:17154"/>
        <dbReference type="ChEBI" id="CHEBI:29961"/>
        <dbReference type="ChEBI" id="CHEBI:57540"/>
        <dbReference type="ChEBI" id="CHEBI:138102"/>
    </reaction>
</comment>
<keyword evidence="20" id="KW-0539">Nucleus</keyword>
<feature type="compositionally biased region" description="Polar residues" evidence="27">
    <location>
        <begin position="709"/>
        <end position="718"/>
    </location>
</feature>
<evidence type="ECO:0000256" key="8">
    <source>
        <dbReference type="ARBA" id="ARBA00022676"/>
    </source>
</evidence>
<dbReference type="PROSITE" id="PS51977">
    <property type="entry name" value="WGR"/>
    <property type="match status" value="1"/>
</dbReference>
<dbReference type="FunFam" id="1.20.142.10:FF:000002">
    <property type="entry name" value="Poly [ADP-ribose] polymerase"/>
    <property type="match status" value="1"/>
</dbReference>
<evidence type="ECO:0000256" key="17">
    <source>
        <dbReference type="ARBA" id="ARBA00023027"/>
    </source>
</evidence>
<dbReference type="InterPro" id="IPR040457">
    <property type="entry name" value="GCP_C"/>
</dbReference>
<comment type="caution">
    <text evidence="32">The sequence shown here is derived from an EMBL/GenBank/DDBJ whole genome shotgun (WGS) entry which is preliminary data.</text>
</comment>
<dbReference type="InterPro" id="IPR036930">
    <property type="entry name" value="WGR_dom_sf"/>
</dbReference>
<dbReference type="STRING" id="63057.A0A2P5C2M9"/>
<keyword evidence="12" id="KW-0479">Metal-binding</keyword>
<dbReference type="SUPFAM" id="SSF47587">
    <property type="entry name" value="Domain of poly(ADP-ribose) polymerase"/>
    <property type="match status" value="1"/>
</dbReference>
<feature type="domain" description="PARP alpha-helical" evidence="30">
    <location>
        <begin position="287"/>
        <end position="405"/>
    </location>
</feature>
<feature type="coiled-coil region" evidence="26">
    <location>
        <begin position="1159"/>
        <end position="1186"/>
    </location>
</feature>
<dbReference type="CDD" id="cd01437">
    <property type="entry name" value="parp_like"/>
    <property type="match status" value="1"/>
</dbReference>
<dbReference type="SUPFAM" id="SSF68906">
    <property type="entry name" value="SAP domain"/>
    <property type="match status" value="2"/>
</dbReference>
<evidence type="ECO:0000256" key="21">
    <source>
        <dbReference type="ARBA" id="ARBA00024347"/>
    </source>
</evidence>
<comment type="catalytic activity">
    <reaction evidence="23">
        <text>NAD(+) + (ADP-D-ribosyl)n-acceptor = nicotinamide + (ADP-D-ribosyl)n+1-acceptor + H(+).</text>
        <dbReference type="EC" id="2.4.2.30"/>
    </reaction>
</comment>
<dbReference type="GO" id="GO:0008270">
    <property type="term" value="F:zinc ion binding"/>
    <property type="evidence" value="ECO:0007669"/>
    <property type="project" value="UniProtKB-KW"/>
</dbReference>
<dbReference type="InParanoid" id="A0A2P5C2M9"/>
<keyword evidence="33" id="KW-1185">Reference proteome</keyword>
<proteinExistence type="inferred from homology"/>
<dbReference type="Gene3D" id="1.20.142.10">
    <property type="entry name" value="Poly(ADP-ribose) polymerase, regulatory domain"/>
    <property type="match status" value="1"/>
</dbReference>
<evidence type="ECO:0000256" key="24">
    <source>
        <dbReference type="ARBA" id="ARBA00053139"/>
    </source>
</evidence>
<evidence type="ECO:0000259" key="31">
    <source>
        <dbReference type="PROSITE" id="PS51977"/>
    </source>
</evidence>
<keyword evidence="14" id="KW-0013">ADP-ribosylation</keyword>
<feature type="compositionally biased region" description="Acidic residues" evidence="27">
    <location>
        <begin position="1235"/>
        <end position="1250"/>
    </location>
</feature>
<dbReference type="FunFam" id="2.20.140.10:FF:000001">
    <property type="entry name" value="Poly [ADP-ribose] polymerase"/>
    <property type="match status" value="1"/>
</dbReference>
<evidence type="ECO:0000256" key="12">
    <source>
        <dbReference type="ARBA" id="ARBA00022723"/>
    </source>
</evidence>
<keyword evidence="15" id="KW-0863">Zinc-finger</keyword>
<dbReference type="InterPro" id="IPR003034">
    <property type="entry name" value="SAP_dom"/>
</dbReference>
<dbReference type="PROSITE" id="PS50800">
    <property type="entry name" value="SAP"/>
    <property type="match status" value="2"/>
</dbReference>
<dbReference type="SUPFAM" id="SSF142921">
    <property type="entry name" value="WGR domain-like"/>
    <property type="match status" value="1"/>
</dbReference>
<evidence type="ECO:0000259" key="28">
    <source>
        <dbReference type="PROSITE" id="PS50800"/>
    </source>
</evidence>
<feature type="region of interest" description="Disordered" evidence="27">
    <location>
        <begin position="1096"/>
        <end position="1156"/>
    </location>
</feature>
<dbReference type="Gene3D" id="3.90.228.10">
    <property type="match status" value="1"/>
</dbReference>
<keyword evidence="7" id="KW-0597">Phosphoprotein</keyword>
<evidence type="ECO:0000256" key="16">
    <source>
        <dbReference type="ARBA" id="ARBA00022833"/>
    </source>
</evidence>
<dbReference type="InterPro" id="IPR041470">
    <property type="entry name" value="GCP_N"/>
</dbReference>
<feature type="domain" description="SAP" evidence="28">
    <location>
        <begin position="2"/>
        <end position="36"/>
    </location>
</feature>
<evidence type="ECO:0000256" key="10">
    <source>
        <dbReference type="ARBA" id="ARBA00022695"/>
    </source>
</evidence>
<dbReference type="GO" id="GO:0006364">
    <property type="term" value="P:rRNA processing"/>
    <property type="evidence" value="ECO:0007669"/>
    <property type="project" value="InterPro"/>
</dbReference>
<dbReference type="InterPro" id="IPR004102">
    <property type="entry name" value="Poly(ADP-ribose)pol_reg_dom"/>
</dbReference>
<evidence type="ECO:0000256" key="9">
    <source>
        <dbReference type="ARBA" id="ARBA00022679"/>
    </source>
</evidence>
<dbReference type="SMART" id="SM00513">
    <property type="entry name" value="SAP"/>
    <property type="match status" value="2"/>
</dbReference>
<feature type="region of interest" description="Disordered" evidence="27">
    <location>
        <begin position="1334"/>
        <end position="1353"/>
    </location>
</feature>
<feature type="region of interest" description="Disordered" evidence="27">
    <location>
        <begin position="766"/>
        <end position="793"/>
    </location>
</feature>
<evidence type="ECO:0000256" key="19">
    <source>
        <dbReference type="ARBA" id="ARBA00023212"/>
    </source>
</evidence>
<feature type="compositionally biased region" description="Acidic residues" evidence="27">
    <location>
        <begin position="769"/>
        <end position="793"/>
    </location>
</feature>
<evidence type="ECO:0000313" key="33">
    <source>
        <dbReference type="Proteomes" id="UP000237000"/>
    </source>
</evidence>
<dbReference type="GO" id="GO:0016779">
    <property type="term" value="F:nucleotidyltransferase activity"/>
    <property type="evidence" value="ECO:0007669"/>
    <property type="project" value="UniProtKB-KW"/>
</dbReference>
<evidence type="ECO:0000256" key="6">
    <source>
        <dbReference type="ARBA" id="ARBA00022490"/>
    </source>
</evidence>
<comment type="function">
    <text evidence="24">Gamma-tubulin complex is necessary for microtubule nucleation at the microtubule organizing centers (MTOCs).</text>
</comment>
<dbReference type="Pfam" id="PF05406">
    <property type="entry name" value="WGR"/>
    <property type="match status" value="1"/>
</dbReference>
<evidence type="ECO:0000256" key="7">
    <source>
        <dbReference type="ARBA" id="ARBA00022553"/>
    </source>
</evidence>
<dbReference type="Proteomes" id="UP000237000">
    <property type="component" value="Unassembled WGS sequence"/>
</dbReference>
<dbReference type="SUPFAM" id="SSF56399">
    <property type="entry name" value="ADP-ribosylation"/>
    <property type="match status" value="1"/>
</dbReference>
<evidence type="ECO:0000256" key="20">
    <source>
        <dbReference type="ARBA" id="ARBA00023242"/>
    </source>
</evidence>
<evidence type="ECO:0000256" key="2">
    <source>
        <dbReference type="ARBA" id="ARBA00000459"/>
    </source>
</evidence>
<dbReference type="PROSITE" id="PS51059">
    <property type="entry name" value="PARP_CATALYTIC"/>
    <property type="match status" value="1"/>
</dbReference>
<keyword evidence="8 25" id="KW-0328">Glycosyltransferase</keyword>
<keyword evidence="6" id="KW-0963">Cytoplasm</keyword>
<feature type="region of interest" description="Disordered" evidence="27">
    <location>
        <begin position="36"/>
        <end position="73"/>
    </location>
</feature>
<sequence length="2293" mass="260773">MANKLKVEELRTELAKRGLSTAGTKPTLVRKLESAIRKEGKQLQDGNGGSVGRKRERDSEEEEEGGKSNGSEKIKAIDEFRDMGVRQLREEAALRGISATGSKKELLERLCEDSEKGSNGVTQVAAVEEGNDSKTEKIMTATKKGAAVLDQWLPDEIKAQYHVLQLGDDIYDAILNQTNVGDNNNKFYVIQALESDDGGRFMVYNRWGRVGVKGQDKLQGPYTSRESAIWEFEQKFHAKTKNHWSSRKDFVSYPKSYTWLEMDYSENEKESIVKEQPNCDLQAQPRNTKLEPRVAKFISLICNVSMMKQQMMEIGYNADKLPLGKLSKSTILKGYEVLKRIADMIGQSDRRILEQLSGEFYTVIPHDFGFKKMRDFVIDTPQKLKSKLEMVEALSEIEVATKLLKDDIGGQEDPLHSHYQSLRCELIPLDVDSNEFAMIAKYMQNTHAKTHSNYAVDIGQLFRVSRDGEDDRFRKFSSTKNRMLLWHGSRLTNWTGILSQGLRIAPPEAPVTGYMFGKGVYFADMFSKSANYCYASQNAAPGVLLLCEVALGDMAELLTAKYDADQLPEGKLSTKGVGRTAPDLSKARLLDDGVLVPDGKPKENSRREGALLYNEYIVYNVEQIRMRYVVQGSPIAPPSPTLYDTANTLKPNCSELSTAMAETKRKTRDGASRKKSKKQKTAADTTQKVKRKRRAPRIPSSFKKELDRINSSTGSPLNSDDDERVDSDEGEVLGNDLYEYEEGVPEEESQKNRRFDRVDNFDYELPHDFEDENVPSDDDNEVDDDRDEVDENGDEKHLRMLQGVTGMPGEAFEGKRKKKKNTVITEAYPESEYNPSRDVLDGHGQISIEDLLDPLNGKSGYSQLRKRVNQMEKKSTPTQAPLHKAERERLERKAAYEHSKKDLVKWEPLVKRNREAPTIFFDNDVDLGFSTVGAIASDFRPRTEFEKKIASLVHDDQVLDAYSKDGSRLLEFNKVSVEDEKDRQNRIAKMRSLLFRHELKAKHIKKIKSKTFHRLLKKDKLKASSSENQMDPEASKDLARKQEYERAKERMTLRHKTSSKWAKRIKERGLNAQDEGTRAAIAEQQHLHALLTRKMNSMKEGSSSSEESSDEAESGEDSPGSDQGRTSRLLQEAKEKTLDVLNEEDELPSSGLLSLPFMVRGMKKRNEAAAEEAKHALEDFDSLSKQLEGSGGVEDLKVGPSSGRMVFNGSGKQAPKPSKTDTDNKSKPDKFYDNSDSENELEAEDNDYDGNNESNDLHKDVNVDPNVLHEVSEVHQNGLFKSFDDIVRDPGPKTTHEVAIFASGAWKKMKGGNNDGSGKKYPVAVGLENETAKELGEDSDSDSEGQMVDGIFSSGPKSYELPSQAELIHQAFAADDVEDDFEKHKQEILNEENPEPEKPVLLPGWGQWTDVQKKKGLPSWMLKEHETAKRKRDEAIKRRKDAQLKHVVISEKLDKKAEKLYTKNLPFPYTSKEVFEQSIRMPIGPEFNPATAVGALNRPEYDAFQKRLLEFRAHSSPPHPHPLNSNKSEKSVKREYRGLVSVALEGRMLHEILLALLGYTGDLIIDEREHHKSLGIGLPPHAPIADDPTFKLAPDISFLEPTQRDLIERIVTLGFYYRELDRFSTKSRNLSWIRSANANANASPLPTTSELSKAKTGKQSVYRRAIANGIVEILSVYRSAVLHIEQKLLSETVPILATVTQGLNKFFVLLPPLYELVLEIERDDIRGGQLLNLLHKRCHCGVPELQACIQRLLWHGHQVLYNQLASWMVYGTLQDQYGEFFIRRQEDRDLELGSSHSDISEKLARLSTDDTSLKDWHLGFHIYLDMLPEYIHMRVAESILFAGKAIRVLRNPSHAFRFQDAVYHQQMPRGSQKLQGFTGRFPFQKEPFVDQEKTGEELLPQSEADKIEAMLSDLKESSEFHKRSFEYAVDSIRAIAASHLWQLVVVRADLNGHLKALKDYFLLAKGDFFQLFLEESRQLMRLPPRQSTAEADLMVPFQLAAIKTIGEEDKYFSRVSLRMPLFGMTVKSSQGDLPKDGNLGGTSEITLDGWDGIALEYSVDWPLQLFFTQEVLSKYSRVFQYLLRLKRTQMELEKSWASVMHQDHTDFAEHRNDRINCSVSQQRRQRSRPMWRIREHMAFLIRNLQFYIQVDVIESQWNVLQAHIQGSHDFTELVGFHQEYLSALISQSFLDIGSLSRILDSIMKLCLQFCWSIENQESSANTFELEHITEEFNKKSNSLYTILRSSRLVGSQRAPYLRRFLMRLNFNSFFEATARGVLNVVRPRPTVSVLNQQ</sequence>
<evidence type="ECO:0000256" key="22">
    <source>
        <dbReference type="ARBA" id="ARBA00024945"/>
    </source>
</evidence>
<dbReference type="GO" id="GO:0140807">
    <property type="term" value="F:NAD+-protein-glutamate ADP-ribosyltransferase activity"/>
    <property type="evidence" value="ECO:0007669"/>
    <property type="project" value="RHEA"/>
</dbReference>
<feature type="domain" description="SAP" evidence="28">
    <location>
        <begin position="80"/>
        <end position="114"/>
    </location>
</feature>
<keyword evidence="9 25" id="KW-0808">Transferase</keyword>
<dbReference type="InterPro" id="IPR036616">
    <property type="entry name" value="Poly(ADP-ribose)pol_reg_dom_sf"/>
</dbReference>
<keyword evidence="13" id="KW-0677">Repeat</keyword>
<dbReference type="InterPro" id="IPR012317">
    <property type="entry name" value="Poly(ADP-ribose)pol_cat_dom"/>
</dbReference>
<keyword evidence="18" id="KW-0238">DNA-binding</keyword>
<evidence type="ECO:0000256" key="3">
    <source>
        <dbReference type="ARBA" id="ARBA00004267"/>
    </source>
</evidence>
<dbReference type="GO" id="GO:0005815">
    <property type="term" value="C:microtubule organizing center"/>
    <property type="evidence" value="ECO:0007669"/>
    <property type="project" value="UniProtKB-SubCell"/>
</dbReference>
<dbReference type="GO" id="GO:0043015">
    <property type="term" value="F:gamma-tubulin binding"/>
    <property type="evidence" value="ECO:0007669"/>
    <property type="project" value="InterPro"/>
</dbReference>
<evidence type="ECO:0000259" key="30">
    <source>
        <dbReference type="PROSITE" id="PS51060"/>
    </source>
</evidence>
<dbReference type="Pfam" id="PF04615">
    <property type="entry name" value="Utp14"/>
    <property type="match status" value="1"/>
</dbReference>
<dbReference type="GO" id="GO:0070212">
    <property type="term" value="P:protein poly-ADP-ribosylation"/>
    <property type="evidence" value="ECO:0007669"/>
    <property type="project" value="UniProtKB-ARBA"/>
</dbReference>
<evidence type="ECO:0000256" key="27">
    <source>
        <dbReference type="SAM" id="MobiDB-lite"/>
    </source>
</evidence>
<dbReference type="InterPro" id="IPR036361">
    <property type="entry name" value="SAP_dom_sf"/>
</dbReference>
<dbReference type="Gene3D" id="2.20.140.10">
    <property type="entry name" value="WGR domain"/>
    <property type="match status" value="1"/>
</dbReference>
<keyword evidence="19" id="KW-0206">Cytoskeleton</keyword>
<evidence type="ECO:0000256" key="15">
    <source>
        <dbReference type="ARBA" id="ARBA00022771"/>
    </source>
</evidence>
<comment type="catalytic activity">
    <reaction evidence="2">
        <text>L-glutamyl-[protein] + NAD(+) = 5-O-(ADP-D-ribosyl)-L-glutamyl-[protein] + nicotinamide</text>
        <dbReference type="Rhea" id="RHEA:58224"/>
        <dbReference type="Rhea" id="RHEA-COMP:10208"/>
        <dbReference type="Rhea" id="RHEA-COMP:15089"/>
        <dbReference type="ChEBI" id="CHEBI:17154"/>
        <dbReference type="ChEBI" id="CHEBI:29973"/>
        <dbReference type="ChEBI" id="CHEBI:57540"/>
        <dbReference type="ChEBI" id="CHEBI:142540"/>
    </reaction>
</comment>
<evidence type="ECO:0000259" key="29">
    <source>
        <dbReference type="PROSITE" id="PS51059"/>
    </source>
</evidence>
<keyword evidence="10" id="KW-0548">Nucleotidyltransferase</keyword>
<comment type="similarity">
    <text evidence="5">Belongs to the TUBGCP family.</text>
</comment>
<dbReference type="EMBL" id="JXTC01000422">
    <property type="protein sequence ID" value="PON55307.1"/>
    <property type="molecule type" value="Genomic_DNA"/>
</dbReference>
<dbReference type="OrthoDB" id="78652at2759"/>
<gene>
    <name evidence="32" type="ORF">TorRG33x02_299650</name>
</gene>
<dbReference type="FunFam" id="3.90.228.10:FF:000002">
    <property type="entry name" value="Poly [ADP-ribose] polymerase"/>
    <property type="match status" value="1"/>
</dbReference>
<accession>A0A2P5C2M9</accession>
<dbReference type="PROSITE" id="PS51060">
    <property type="entry name" value="PARP_ALPHA_HD"/>
    <property type="match status" value="1"/>
</dbReference>
<dbReference type="Gene3D" id="1.10.720.30">
    <property type="entry name" value="SAP domain"/>
    <property type="match status" value="2"/>
</dbReference>
<comment type="subcellular location">
    <subcellularLocation>
        <location evidence="3">Cytoplasm</location>
        <location evidence="3">Cytoskeleton</location>
        <location evidence="3">Microtubule organizing center</location>
    </subcellularLocation>
    <subcellularLocation>
        <location evidence="4">Nucleus</location>
        <location evidence="4">Nucleolus</location>
    </subcellularLocation>
</comment>
<dbReference type="InterPro" id="IPR042241">
    <property type="entry name" value="GCP_C_sf"/>
</dbReference>
<dbReference type="CDD" id="cd08002">
    <property type="entry name" value="WGR_PARP3_like"/>
    <property type="match status" value="1"/>
</dbReference>
<feature type="compositionally biased region" description="Basic and acidic residues" evidence="27">
    <location>
        <begin position="1218"/>
        <end position="1233"/>
    </location>
</feature>